<dbReference type="InterPro" id="IPR009057">
    <property type="entry name" value="Homeodomain-like_sf"/>
</dbReference>
<sequence>MRHHQAGQEWVPHWHTEWSFGAVVSGQCRCSLAGRLLHLRAGDLLAIAPGEVHMGLVETQGDAATATVLIVMLYVPDPWLQAHALHAPHGSGVSHLPALAQRARELDTADTVRQWLSEALPQWGTTDGPPATDRPSPAEKALLRQMRHAAQDGVWQVADLARRCGVSRERLHQVARRWLGMAPSDYLRVLRLHQARELLAEQHPPAQVAAECGFADQAHFTRWFRRAFGYTPGDWLAALSRPAATPWPEIPAP</sequence>
<evidence type="ECO:0000259" key="4">
    <source>
        <dbReference type="PROSITE" id="PS01124"/>
    </source>
</evidence>
<dbReference type="InterPro" id="IPR003313">
    <property type="entry name" value="AraC-bd"/>
</dbReference>
<dbReference type="InterPro" id="IPR037923">
    <property type="entry name" value="HTH-like"/>
</dbReference>
<dbReference type="EMBL" id="BSPB01000047">
    <property type="protein sequence ID" value="GLS16187.1"/>
    <property type="molecule type" value="Genomic_DNA"/>
</dbReference>
<protein>
    <submittedName>
        <fullName evidence="5">Transcriptional regulator</fullName>
    </submittedName>
</protein>
<evidence type="ECO:0000313" key="5">
    <source>
        <dbReference type="EMBL" id="GLS16187.1"/>
    </source>
</evidence>
<proteinExistence type="predicted"/>
<keyword evidence="3" id="KW-0804">Transcription</keyword>
<keyword evidence="1" id="KW-0805">Transcription regulation</keyword>
<dbReference type="Gene3D" id="1.10.10.60">
    <property type="entry name" value="Homeodomain-like"/>
    <property type="match status" value="1"/>
</dbReference>
<keyword evidence="6" id="KW-1185">Reference proteome</keyword>
<dbReference type="SUPFAM" id="SSF46689">
    <property type="entry name" value="Homeodomain-like"/>
    <property type="match status" value="1"/>
</dbReference>
<dbReference type="Pfam" id="PF02311">
    <property type="entry name" value="AraC_binding"/>
    <property type="match status" value="1"/>
</dbReference>
<dbReference type="PANTHER" id="PTHR46796">
    <property type="entry name" value="HTH-TYPE TRANSCRIPTIONAL ACTIVATOR RHAS-RELATED"/>
    <property type="match status" value="1"/>
</dbReference>
<dbReference type="SMART" id="SM00342">
    <property type="entry name" value="HTH_ARAC"/>
    <property type="match status" value="1"/>
</dbReference>
<dbReference type="InterPro" id="IPR014710">
    <property type="entry name" value="RmlC-like_jellyroll"/>
</dbReference>
<dbReference type="InterPro" id="IPR050204">
    <property type="entry name" value="AraC_XylS_family_regulators"/>
</dbReference>
<keyword evidence="2" id="KW-0238">DNA-binding</keyword>
<feature type="domain" description="HTH araC/xylS-type" evidence="4">
    <location>
        <begin position="139"/>
        <end position="238"/>
    </location>
</feature>
<organism evidence="5 6">
    <name type="scientific">Hydrogenophaga electricum</name>
    <dbReference type="NCBI Taxonomy" id="1230953"/>
    <lineage>
        <taxon>Bacteria</taxon>
        <taxon>Pseudomonadati</taxon>
        <taxon>Pseudomonadota</taxon>
        <taxon>Betaproteobacteria</taxon>
        <taxon>Burkholderiales</taxon>
        <taxon>Comamonadaceae</taxon>
        <taxon>Hydrogenophaga</taxon>
    </lineage>
</organism>
<dbReference type="Proteomes" id="UP001156903">
    <property type="component" value="Unassembled WGS sequence"/>
</dbReference>
<dbReference type="Gene3D" id="2.60.120.10">
    <property type="entry name" value="Jelly Rolls"/>
    <property type="match status" value="1"/>
</dbReference>
<accession>A0ABQ6C789</accession>
<gene>
    <name evidence="5" type="ORF">GCM10007935_36270</name>
</gene>
<evidence type="ECO:0000256" key="1">
    <source>
        <dbReference type="ARBA" id="ARBA00023015"/>
    </source>
</evidence>
<reference evidence="6" key="1">
    <citation type="journal article" date="2019" name="Int. J. Syst. Evol. Microbiol.">
        <title>The Global Catalogue of Microorganisms (GCM) 10K type strain sequencing project: providing services to taxonomists for standard genome sequencing and annotation.</title>
        <authorList>
            <consortium name="The Broad Institute Genomics Platform"/>
            <consortium name="The Broad Institute Genome Sequencing Center for Infectious Disease"/>
            <person name="Wu L."/>
            <person name="Ma J."/>
        </authorList>
    </citation>
    <scope>NUCLEOTIDE SEQUENCE [LARGE SCALE GENOMIC DNA]</scope>
    <source>
        <strain evidence="6">NBRC 109341</strain>
    </source>
</reference>
<name>A0ABQ6C789_9BURK</name>
<dbReference type="PROSITE" id="PS01124">
    <property type="entry name" value="HTH_ARAC_FAMILY_2"/>
    <property type="match status" value="1"/>
</dbReference>
<comment type="caution">
    <text evidence="5">The sequence shown here is derived from an EMBL/GenBank/DDBJ whole genome shotgun (WGS) entry which is preliminary data.</text>
</comment>
<evidence type="ECO:0000256" key="3">
    <source>
        <dbReference type="ARBA" id="ARBA00023163"/>
    </source>
</evidence>
<dbReference type="Pfam" id="PF12833">
    <property type="entry name" value="HTH_18"/>
    <property type="match status" value="1"/>
</dbReference>
<evidence type="ECO:0000313" key="6">
    <source>
        <dbReference type="Proteomes" id="UP001156903"/>
    </source>
</evidence>
<dbReference type="InterPro" id="IPR018060">
    <property type="entry name" value="HTH_AraC"/>
</dbReference>
<evidence type="ECO:0000256" key="2">
    <source>
        <dbReference type="ARBA" id="ARBA00023125"/>
    </source>
</evidence>
<dbReference type="SUPFAM" id="SSF51215">
    <property type="entry name" value="Regulatory protein AraC"/>
    <property type="match status" value="1"/>
</dbReference>